<dbReference type="CDD" id="cd04301">
    <property type="entry name" value="NAT_SF"/>
    <property type="match status" value="1"/>
</dbReference>
<dbReference type="SUPFAM" id="SSF55729">
    <property type="entry name" value="Acyl-CoA N-acyltransferases (Nat)"/>
    <property type="match status" value="1"/>
</dbReference>
<evidence type="ECO:0000313" key="4">
    <source>
        <dbReference type="EMBL" id="AIF40305.1"/>
    </source>
</evidence>
<dbReference type="Pfam" id="PF24553">
    <property type="entry name" value="Rv0428c_C"/>
    <property type="match status" value="1"/>
</dbReference>
<protein>
    <recommendedName>
        <fullName evidence="3">N-acetyltransferase domain-containing protein</fullName>
    </recommendedName>
</protein>
<dbReference type="Gene3D" id="3.40.630.30">
    <property type="match status" value="1"/>
</dbReference>
<dbReference type="PANTHER" id="PTHR43420">
    <property type="entry name" value="ACETYLTRANSFERASE"/>
    <property type="match status" value="1"/>
</dbReference>
<keyword evidence="1" id="KW-0808">Transferase</keyword>
<dbReference type="InterPro" id="IPR056935">
    <property type="entry name" value="Rv0428c-like_C"/>
</dbReference>
<dbReference type="InterPro" id="IPR000182">
    <property type="entry name" value="GNAT_dom"/>
</dbReference>
<dbReference type="PANTHER" id="PTHR43420:SF44">
    <property type="entry name" value="ACETYLTRANSFERASE YPEA"/>
    <property type="match status" value="1"/>
</dbReference>
<dbReference type="KEGG" id="dni:HX89_04325"/>
<accession>A0A075JEV9</accession>
<evidence type="ECO:0000256" key="2">
    <source>
        <dbReference type="ARBA" id="ARBA00023315"/>
    </source>
</evidence>
<proteinExistence type="predicted"/>
<name>A0A075JEV9_9MICO</name>
<dbReference type="GeneID" id="41840424"/>
<dbReference type="EMBL" id="CP008889">
    <property type="protein sequence ID" value="AIF40305.1"/>
    <property type="molecule type" value="Genomic_DNA"/>
</dbReference>
<sequence length="339" mass="36045">MIRRRLTADEIAAAAGTLDANTTLTDIVGTVRSVDVGHVVVDTRRGEARVAVSDIVTAKALGPRPGRRGAPHRAVSVEDLEELMADGWPPHEREWFGRWMLRAAGGYTGRANSALVLGEPGPSTADALATVRRWYDAQALPPLIQVPLSPGFSPDDDPLVQEATTLGWEALRPVRVMTAASADVAAAARRTSTSSTRTNVSPALDDAWWSLADDRARTHESDARRVLEGSEKQVFLALTPPVDTDGITSGAAGAPSGAVAHARLALSPGWAGVFALATRPDVRRQGLARQILRACADEALRAGASSMYLQVAADHAPAIALYESLGFTTHHSYVYLQPN</sequence>
<reference evidence="4 5" key="1">
    <citation type="submission" date="2014-07" db="EMBL/GenBank/DDBJ databases">
        <title>Genome Sequencing of Dermacoccus nishinomiyaensis.</title>
        <authorList>
            <person name="Hong K.W."/>
            <person name="Chan K.G."/>
        </authorList>
    </citation>
    <scope>NUCLEOTIDE SEQUENCE [LARGE SCALE GENOMIC DNA]</scope>
    <source>
        <strain evidence="4 5">M25</strain>
    </source>
</reference>
<dbReference type="InterPro" id="IPR016181">
    <property type="entry name" value="Acyl_CoA_acyltransferase"/>
</dbReference>
<evidence type="ECO:0000256" key="1">
    <source>
        <dbReference type="ARBA" id="ARBA00022679"/>
    </source>
</evidence>
<dbReference type="AlphaFoldDB" id="A0A075JEV9"/>
<dbReference type="Proteomes" id="UP000027986">
    <property type="component" value="Chromosome"/>
</dbReference>
<dbReference type="eggNOG" id="COG0456">
    <property type="taxonomic scope" value="Bacteria"/>
</dbReference>
<keyword evidence="2" id="KW-0012">Acyltransferase</keyword>
<gene>
    <name evidence="4" type="ORF">HX89_04325</name>
</gene>
<dbReference type="GO" id="GO:0016747">
    <property type="term" value="F:acyltransferase activity, transferring groups other than amino-acyl groups"/>
    <property type="evidence" value="ECO:0007669"/>
    <property type="project" value="InterPro"/>
</dbReference>
<dbReference type="PROSITE" id="PS51186">
    <property type="entry name" value="GNAT"/>
    <property type="match status" value="1"/>
</dbReference>
<keyword evidence="5" id="KW-1185">Reference proteome</keyword>
<dbReference type="OrthoDB" id="9775595at2"/>
<evidence type="ECO:0000313" key="5">
    <source>
        <dbReference type="Proteomes" id="UP000027986"/>
    </source>
</evidence>
<dbReference type="HOGENOM" id="CLU_048109_0_1_11"/>
<feature type="domain" description="N-acetyltransferase" evidence="3">
    <location>
        <begin position="198"/>
        <end position="339"/>
    </location>
</feature>
<evidence type="ECO:0000259" key="3">
    <source>
        <dbReference type="PROSITE" id="PS51186"/>
    </source>
</evidence>
<dbReference type="RefSeq" id="WP_038567234.1">
    <property type="nucleotide sequence ID" value="NZ_CP008889.1"/>
</dbReference>
<dbReference type="InterPro" id="IPR050680">
    <property type="entry name" value="YpeA/RimI_acetyltransf"/>
</dbReference>
<organism evidence="4 5">
    <name type="scientific">Dermacoccus nishinomiyaensis</name>
    <dbReference type="NCBI Taxonomy" id="1274"/>
    <lineage>
        <taxon>Bacteria</taxon>
        <taxon>Bacillati</taxon>
        <taxon>Actinomycetota</taxon>
        <taxon>Actinomycetes</taxon>
        <taxon>Micrococcales</taxon>
        <taxon>Dermacoccaceae</taxon>
        <taxon>Dermacoccus</taxon>
    </lineage>
</organism>